<dbReference type="SUPFAM" id="SSF53335">
    <property type="entry name" value="S-adenosyl-L-methionine-dependent methyltransferases"/>
    <property type="match status" value="1"/>
</dbReference>
<dbReference type="InterPro" id="IPR041698">
    <property type="entry name" value="Methyltransf_25"/>
</dbReference>
<comment type="caution">
    <text evidence="2">The sequence shown here is derived from an EMBL/GenBank/DDBJ whole genome shotgun (WGS) entry which is preliminary data.</text>
</comment>
<sequence>MHNLNNLESTKKLYDLTASSWVREKPSSLSDFTARPFILDMCEPLKGRKVLDLGCGEGYCTRELSKRGAAQVYGIDISENMIRAAKQQEEKKPLNISYENACATNLKQFGDNSFDLVVAVFLFNYLNNTQMKQCMSEVARILRPAGQFIFSIPHPCFPYMRDAEYPFYFEVNDKGYFSQRDRQFTGKIWKIDGVSLDVQLIHKTFEDYFDALRDTGFEKMPILKELRVTPEMIALDPSFFSPIADFPLHAVIKISK</sequence>
<dbReference type="AlphaFoldDB" id="A0A0V7ZCX7"/>
<keyword evidence="3" id="KW-1185">Reference proteome</keyword>
<dbReference type="EMBL" id="LMTZ01000157">
    <property type="protein sequence ID" value="KST62393.1"/>
    <property type="molecule type" value="Genomic_DNA"/>
</dbReference>
<keyword evidence="2" id="KW-0489">Methyltransferase</keyword>
<organism evidence="2 3">
    <name type="scientific">Mastigocoleus testarum BC008</name>
    <dbReference type="NCBI Taxonomy" id="371196"/>
    <lineage>
        <taxon>Bacteria</taxon>
        <taxon>Bacillati</taxon>
        <taxon>Cyanobacteriota</taxon>
        <taxon>Cyanophyceae</taxon>
        <taxon>Nostocales</taxon>
        <taxon>Hapalosiphonaceae</taxon>
        <taxon>Mastigocoleus</taxon>
    </lineage>
</organism>
<dbReference type="GO" id="GO:0032259">
    <property type="term" value="P:methylation"/>
    <property type="evidence" value="ECO:0007669"/>
    <property type="project" value="UniProtKB-KW"/>
</dbReference>
<proteinExistence type="predicted"/>
<dbReference type="Pfam" id="PF13649">
    <property type="entry name" value="Methyltransf_25"/>
    <property type="match status" value="1"/>
</dbReference>
<evidence type="ECO:0000313" key="3">
    <source>
        <dbReference type="Proteomes" id="UP000053372"/>
    </source>
</evidence>
<evidence type="ECO:0000313" key="2">
    <source>
        <dbReference type="EMBL" id="KST62393.1"/>
    </source>
</evidence>
<dbReference type="RefSeq" id="WP_027841488.1">
    <property type="nucleotide sequence ID" value="NZ_LMTZ01000157.1"/>
</dbReference>
<dbReference type="CDD" id="cd02440">
    <property type="entry name" value="AdoMet_MTases"/>
    <property type="match status" value="1"/>
</dbReference>
<gene>
    <name evidence="2" type="ORF">BC008_09500</name>
</gene>
<dbReference type="Proteomes" id="UP000053372">
    <property type="component" value="Unassembled WGS sequence"/>
</dbReference>
<keyword evidence="2" id="KW-0808">Transferase</keyword>
<dbReference type="OrthoDB" id="9791837at2"/>
<dbReference type="PANTHER" id="PTHR43591">
    <property type="entry name" value="METHYLTRANSFERASE"/>
    <property type="match status" value="1"/>
</dbReference>
<dbReference type="InterPro" id="IPR029063">
    <property type="entry name" value="SAM-dependent_MTases_sf"/>
</dbReference>
<name>A0A0V7ZCX7_9CYAN</name>
<feature type="domain" description="Methyltransferase" evidence="1">
    <location>
        <begin position="50"/>
        <end position="146"/>
    </location>
</feature>
<accession>A0A0V7ZCX7</accession>
<protein>
    <submittedName>
        <fullName evidence="2">Methyltransferase type 11</fullName>
    </submittedName>
</protein>
<dbReference type="GO" id="GO:0008168">
    <property type="term" value="F:methyltransferase activity"/>
    <property type="evidence" value="ECO:0007669"/>
    <property type="project" value="UniProtKB-KW"/>
</dbReference>
<evidence type="ECO:0000259" key="1">
    <source>
        <dbReference type="Pfam" id="PF13649"/>
    </source>
</evidence>
<reference evidence="2 3" key="1">
    <citation type="journal article" date="2015" name="Genome Announc.">
        <title>Draft Genome of the Euendolithic (true boring) Cyanobacterium Mastigocoleus testarum strain BC008.</title>
        <authorList>
            <person name="Guida B.S."/>
            <person name="Garcia-Pichel F."/>
        </authorList>
    </citation>
    <scope>NUCLEOTIDE SEQUENCE [LARGE SCALE GENOMIC DNA]</scope>
    <source>
        <strain evidence="2 3">BC008</strain>
    </source>
</reference>
<dbReference type="Gene3D" id="3.40.50.150">
    <property type="entry name" value="Vaccinia Virus protein VP39"/>
    <property type="match status" value="1"/>
</dbReference>